<evidence type="ECO:0000313" key="3">
    <source>
        <dbReference type="Proteomes" id="UP001219525"/>
    </source>
</evidence>
<comment type="caution">
    <text evidence="2">The sequence shown here is derived from an EMBL/GenBank/DDBJ whole genome shotgun (WGS) entry which is preliminary data.</text>
</comment>
<accession>A0AAD6UND0</accession>
<feature type="region of interest" description="Disordered" evidence="1">
    <location>
        <begin position="21"/>
        <end position="56"/>
    </location>
</feature>
<protein>
    <submittedName>
        <fullName evidence="2">Uncharacterized protein</fullName>
    </submittedName>
</protein>
<dbReference type="AlphaFoldDB" id="A0AAD6UND0"/>
<dbReference type="EMBL" id="JARJCW010000180">
    <property type="protein sequence ID" value="KAJ7189375.1"/>
    <property type="molecule type" value="Genomic_DNA"/>
</dbReference>
<dbReference type="Proteomes" id="UP001219525">
    <property type="component" value="Unassembled WGS sequence"/>
</dbReference>
<keyword evidence="3" id="KW-1185">Reference proteome</keyword>
<gene>
    <name evidence="2" type="ORF">GGX14DRAFT_408885</name>
</gene>
<sequence>MTSVSLIALVVAHKFASKAGGPESLGGCDESDQSGTFNARSSQTYAPDPRGSPEQESALGCARFNVAMKQSTFQLSFVPSACIRHSDDKTQIGLGTSSRAGNQLGLTPSIPTQNAWKMVPNRPESPCGHDRLGMLPHHFWAALALKLTNQSAWREWELGPSRVQVPTVQSVVFPERLARNGRDSDG</sequence>
<feature type="compositionally biased region" description="Polar residues" evidence="1">
    <location>
        <begin position="33"/>
        <end position="45"/>
    </location>
</feature>
<reference evidence="2" key="1">
    <citation type="submission" date="2023-03" db="EMBL/GenBank/DDBJ databases">
        <title>Massive genome expansion in bonnet fungi (Mycena s.s.) driven by repeated elements and novel gene families across ecological guilds.</title>
        <authorList>
            <consortium name="Lawrence Berkeley National Laboratory"/>
            <person name="Harder C.B."/>
            <person name="Miyauchi S."/>
            <person name="Viragh M."/>
            <person name="Kuo A."/>
            <person name="Thoen E."/>
            <person name="Andreopoulos B."/>
            <person name="Lu D."/>
            <person name="Skrede I."/>
            <person name="Drula E."/>
            <person name="Henrissat B."/>
            <person name="Morin E."/>
            <person name="Kohler A."/>
            <person name="Barry K."/>
            <person name="LaButti K."/>
            <person name="Morin E."/>
            <person name="Salamov A."/>
            <person name="Lipzen A."/>
            <person name="Mereny Z."/>
            <person name="Hegedus B."/>
            <person name="Baldrian P."/>
            <person name="Stursova M."/>
            <person name="Weitz H."/>
            <person name="Taylor A."/>
            <person name="Grigoriev I.V."/>
            <person name="Nagy L.G."/>
            <person name="Martin F."/>
            <person name="Kauserud H."/>
        </authorList>
    </citation>
    <scope>NUCLEOTIDE SEQUENCE</scope>
    <source>
        <strain evidence="2">9144</strain>
    </source>
</reference>
<proteinExistence type="predicted"/>
<organism evidence="2 3">
    <name type="scientific">Mycena pura</name>
    <dbReference type="NCBI Taxonomy" id="153505"/>
    <lineage>
        <taxon>Eukaryota</taxon>
        <taxon>Fungi</taxon>
        <taxon>Dikarya</taxon>
        <taxon>Basidiomycota</taxon>
        <taxon>Agaricomycotina</taxon>
        <taxon>Agaricomycetes</taxon>
        <taxon>Agaricomycetidae</taxon>
        <taxon>Agaricales</taxon>
        <taxon>Marasmiineae</taxon>
        <taxon>Mycenaceae</taxon>
        <taxon>Mycena</taxon>
    </lineage>
</organism>
<evidence type="ECO:0000256" key="1">
    <source>
        <dbReference type="SAM" id="MobiDB-lite"/>
    </source>
</evidence>
<name>A0AAD6UND0_9AGAR</name>
<evidence type="ECO:0000313" key="2">
    <source>
        <dbReference type="EMBL" id="KAJ7189375.1"/>
    </source>
</evidence>